<feature type="signal peptide" evidence="2">
    <location>
        <begin position="1"/>
        <end position="32"/>
    </location>
</feature>
<dbReference type="AlphaFoldDB" id="A0A7W6JZZ2"/>
<feature type="compositionally biased region" description="Polar residues" evidence="1">
    <location>
        <begin position="59"/>
        <end position="73"/>
    </location>
</feature>
<organism evidence="3 4">
    <name type="scientific">Allorhizobium borbori</name>
    <dbReference type="NCBI Taxonomy" id="485907"/>
    <lineage>
        <taxon>Bacteria</taxon>
        <taxon>Pseudomonadati</taxon>
        <taxon>Pseudomonadota</taxon>
        <taxon>Alphaproteobacteria</taxon>
        <taxon>Hyphomicrobiales</taxon>
        <taxon>Rhizobiaceae</taxon>
        <taxon>Rhizobium/Agrobacterium group</taxon>
        <taxon>Allorhizobium</taxon>
    </lineage>
</organism>
<comment type="caution">
    <text evidence="3">The sequence shown here is derived from an EMBL/GenBank/DDBJ whole genome shotgun (WGS) entry which is preliminary data.</text>
</comment>
<evidence type="ECO:0000313" key="4">
    <source>
        <dbReference type="Proteomes" id="UP000584824"/>
    </source>
</evidence>
<proteinExistence type="predicted"/>
<name>A0A7W6JZZ2_9HYPH</name>
<dbReference type="Proteomes" id="UP000584824">
    <property type="component" value="Unassembled WGS sequence"/>
</dbReference>
<keyword evidence="4" id="KW-1185">Reference proteome</keyword>
<accession>A0A7W6JZZ2</accession>
<dbReference type="EMBL" id="JACIDU010000004">
    <property type="protein sequence ID" value="MBB4102642.1"/>
    <property type="molecule type" value="Genomic_DNA"/>
</dbReference>
<sequence length="237" mass="24959">MPNVPASALRGRLRAALFATGALVLATSPALALSELKTIGGDPVTPGQAAGNPPGLDLNGSTTLPGKGNTTSGDAKKDEPPATIEYSHDVSKLPEPVRKMREQIIEAAVSGDPERLRALIGTGEKRTQIPAAEAGDDPIEALKSISGDADGLEILAILLDLITAGYAHVNPGEPDEVFVWPYFAEKNIQSLSAPEKVELLRIVTAGDLMGMQDYGSYNFFQIGLTPDGRWKFLTAGD</sequence>
<evidence type="ECO:0000256" key="2">
    <source>
        <dbReference type="SAM" id="SignalP"/>
    </source>
</evidence>
<dbReference type="RefSeq" id="WP_183790428.1">
    <property type="nucleotide sequence ID" value="NZ_JACIDU010000004.1"/>
</dbReference>
<feature type="chain" id="PRO_5030785330" evidence="2">
    <location>
        <begin position="33"/>
        <end position="237"/>
    </location>
</feature>
<evidence type="ECO:0000313" key="3">
    <source>
        <dbReference type="EMBL" id="MBB4102642.1"/>
    </source>
</evidence>
<gene>
    <name evidence="3" type="ORF">GGQ66_001185</name>
</gene>
<keyword evidence="2" id="KW-0732">Signal</keyword>
<feature type="region of interest" description="Disordered" evidence="1">
    <location>
        <begin position="44"/>
        <end position="82"/>
    </location>
</feature>
<reference evidence="3 4" key="1">
    <citation type="submission" date="2020-08" db="EMBL/GenBank/DDBJ databases">
        <title>Genomic Encyclopedia of Type Strains, Phase IV (KMG-IV): sequencing the most valuable type-strain genomes for metagenomic binning, comparative biology and taxonomic classification.</title>
        <authorList>
            <person name="Goeker M."/>
        </authorList>
    </citation>
    <scope>NUCLEOTIDE SEQUENCE [LARGE SCALE GENOMIC DNA]</scope>
    <source>
        <strain evidence="3 4">DSM 26385</strain>
    </source>
</reference>
<protein>
    <submittedName>
        <fullName evidence="3">Uncharacterized protein</fullName>
    </submittedName>
</protein>
<evidence type="ECO:0000256" key="1">
    <source>
        <dbReference type="SAM" id="MobiDB-lite"/>
    </source>
</evidence>